<organism evidence="1 2">
    <name type="scientific">Linum tenue</name>
    <dbReference type="NCBI Taxonomy" id="586396"/>
    <lineage>
        <taxon>Eukaryota</taxon>
        <taxon>Viridiplantae</taxon>
        <taxon>Streptophyta</taxon>
        <taxon>Embryophyta</taxon>
        <taxon>Tracheophyta</taxon>
        <taxon>Spermatophyta</taxon>
        <taxon>Magnoliopsida</taxon>
        <taxon>eudicotyledons</taxon>
        <taxon>Gunneridae</taxon>
        <taxon>Pentapetalae</taxon>
        <taxon>rosids</taxon>
        <taxon>fabids</taxon>
        <taxon>Malpighiales</taxon>
        <taxon>Linaceae</taxon>
        <taxon>Linum</taxon>
    </lineage>
</organism>
<sequence>MRVFELLSWRIGQILLGLQSVYKAMGRPSFGPQ</sequence>
<comment type="caution">
    <text evidence="1">The sequence shown here is derived from an EMBL/GenBank/DDBJ whole genome shotgun (WGS) entry which is preliminary data.</text>
</comment>
<dbReference type="EMBL" id="CAMGYJ010000008">
    <property type="protein sequence ID" value="CAI0468802.1"/>
    <property type="molecule type" value="Genomic_DNA"/>
</dbReference>
<dbReference type="AlphaFoldDB" id="A0AAV0PC83"/>
<name>A0AAV0PC83_9ROSI</name>
<evidence type="ECO:0000313" key="1">
    <source>
        <dbReference type="EMBL" id="CAI0468802.1"/>
    </source>
</evidence>
<proteinExistence type="predicted"/>
<keyword evidence="2" id="KW-1185">Reference proteome</keyword>
<dbReference type="Proteomes" id="UP001154282">
    <property type="component" value="Unassembled WGS sequence"/>
</dbReference>
<accession>A0AAV0PC83</accession>
<reference evidence="1" key="1">
    <citation type="submission" date="2022-08" db="EMBL/GenBank/DDBJ databases">
        <authorList>
            <person name="Gutierrez-Valencia J."/>
        </authorList>
    </citation>
    <scope>NUCLEOTIDE SEQUENCE</scope>
</reference>
<protein>
    <submittedName>
        <fullName evidence="1">Uncharacterized protein</fullName>
    </submittedName>
</protein>
<gene>
    <name evidence="1" type="ORF">LITE_LOCUS37947</name>
</gene>
<evidence type="ECO:0000313" key="2">
    <source>
        <dbReference type="Proteomes" id="UP001154282"/>
    </source>
</evidence>